<feature type="non-terminal residue" evidence="3">
    <location>
        <position position="1"/>
    </location>
</feature>
<evidence type="ECO:0000256" key="1">
    <source>
        <dbReference type="SAM" id="MobiDB-lite"/>
    </source>
</evidence>
<proteinExistence type="predicted"/>
<dbReference type="PROSITE" id="PS50106">
    <property type="entry name" value="PDZ"/>
    <property type="match status" value="1"/>
</dbReference>
<protein>
    <recommendedName>
        <fullName evidence="2">PDZ domain-containing protein</fullName>
    </recommendedName>
</protein>
<dbReference type="EMBL" id="CAJOBP010038401">
    <property type="protein sequence ID" value="CAF4734926.1"/>
    <property type="molecule type" value="Genomic_DNA"/>
</dbReference>
<dbReference type="AlphaFoldDB" id="A0A821KGP0"/>
<feature type="domain" description="PDZ" evidence="2">
    <location>
        <begin position="121"/>
        <end position="198"/>
    </location>
</feature>
<dbReference type="SMART" id="SM00228">
    <property type="entry name" value="PDZ"/>
    <property type="match status" value="1"/>
</dbReference>
<dbReference type="InterPro" id="IPR001478">
    <property type="entry name" value="PDZ"/>
</dbReference>
<dbReference type="Pfam" id="PF00595">
    <property type="entry name" value="PDZ"/>
    <property type="match status" value="1"/>
</dbReference>
<evidence type="ECO:0000313" key="3">
    <source>
        <dbReference type="EMBL" id="CAF4734926.1"/>
    </source>
</evidence>
<keyword evidence="4" id="KW-1185">Reference proteome</keyword>
<feature type="region of interest" description="Disordered" evidence="1">
    <location>
        <begin position="68"/>
        <end position="102"/>
    </location>
</feature>
<dbReference type="Gene3D" id="2.30.42.10">
    <property type="match status" value="1"/>
</dbReference>
<dbReference type="SUPFAM" id="SSF50156">
    <property type="entry name" value="PDZ domain-like"/>
    <property type="match status" value="1"/>
</dbReference>
<feature type="compositionally biased region" description="Polar residues" evidence="1">
    <location>
        <begin position="85"/>
        <end position="94"/>
    </location>
</feature>
<comment type="caution">
    <text evidence="3">The sequence shown here is derived from an EMBL/GenBank/DDBJ whole genome shotgun (WGS) entry which is preliminary data.</text>
</comment>
<evidence type="ECO:0000259" key="2">
    <source>
        <dbReference type="PROSITE" id="PS50106"/>
    </source>
</evidence>
<sequence>NNNYDAARSSSSSSPLTHRHSIKNVICPTKTTPNAATSIIDEDAHEVDSIIKQYQRILTNNKNENNSIITPTLKTPTTPTIAPKWTSSRQSSRMASPALSTSSQSSGRVITFLNHEVIQLPVYLEREIRVKQNFDQLGLVVDAYVDEGVNGCFIRSITPTPTLSNQHGLRLGDYILSINNENMKKISNAQARSIIRRASLIGSDISVVFIPGDEAKQFISHTLDPQTASSPVPPE</sequence>
<accession>A0A821KGP0</accession>
<organism evidence="3 4">
    <name type="scientific">Rotaria socialis</name>
    <dbReference type="NCBI Taxonomy" id="392032"/>
    <lineage>
        <taxon>Eukaryota</taxon>
        <taxon>Metazoa</taxon>
        <taxon>Spiralia</taxon>
        <taxon>Gnathifera</taxon>
        <taxon>Rotifera</taxon>
        <taxon>Eurotatoria</taxon>
        <taxon>Bdelloidea</taxon>
        <taxon>Philodinida</taxon>
        <taxon>Philodinidae</taxon>
        <taxon>Rotaria</taxon>
    </lineage>
</organism>
<gene>
    <name evidence="3" type="ORF">UJA718_LOCUS38004</name>
</gene>
<dbReference type="InterPro" id="IPR036034">
    <property type="entry name" value="PDZ_sf"/>
</dbReference>
<evidence type="ECO:0000313" key="4">
    <source>
        <dbReference type="Proteomes" id="UP000663873"/>
    </source>
</evidence>
<reference evidence="3" key="1">
    <citation type="submission" date="2021-02" db="EMBL/GenBank/DDBJ databases">
        <authorList>
            <person name="Nowell W R."/>
        </authorList>
    </citation>
    <scope>NUCLEOTIDE SEQUENCE</scope>
</reference>
<name>A0A821KGP0_9BILA</name>
<dbReference type="Proteomes" id="UP000663873">
    <property type="component" value="Unassembled WGS sequence"/>
</dbReference>
<feature type="compositionally biased region" description="Low complexity" evidence="1">
    <location>
        <begin position="68"/>
        <end position="81"/>
    </location>
</feature>